<dbReference type="EMBL" id="BRXY01000273">
    <property type="protein sequence ID" value="GMH82759.1"/>
    <property type="molecule type" value="Genomic_DNA"/>
</dbReference>
<dbReference type="Proteomes" id="UP001165085">
    <property type="component" value="Unassembled WGS sequence"/>
</dbReference>
<evidence type="ECO:0000313" key="1">
    <source>
        <dbReference type="EMBL" id="GMH82759.1"/>
    </source>
</evidence>
<dbReference type="AlphaFoldDB" id="A0A9W7EJ20"/>
<dbReference type="OrthoDB" id="10413903at2759"/>
<comment type="caution">
    <text evidence="1">The sequence shown here is derived from an EMBL/GenBank/DDBJ whole genome shotgun (WGS) entry which is preliminary data.</text>
</comment>
<sequence length="161" mass="18084">MSLINTTVETQIRTRFYMLYMTAGLKFDQSTTKEKKRKHWEYGRARVADACDDMVVEYVSSIISVCLIYSFSASQGPILVGGQTGEVHSTNTLLFILATQLVPELAVDFFCTMLEIKGGLMSQHQDYWSNFVTTDGLVKSFAKVMWSPCIVGWVLLMAGNL</sequence>
<keyword evidence="2" id="KW-1185">Reference proteome</keyword>
<organism evidence="1 2">
    <name type="scientific">Triparma strigata</name>
    <dbReference type="NCBI Taxonomy" id="1606541"/>
    <lineage>
        <taxon>Eukaryota</taxon>
        <taxon>Sar</taxon>
        <taxon>Stramenopiles</taxon>
        <taxon>Ochrophyta</taxon>
        <taxon>Bolidophyceae</taxon>
        <taxon>Parmales</taxon>
        <taxon>Triparmaceae</taxon>
        <taxon>Triparma</taxon>
    </lineage>
</organism>
<proteinExistence type="predicted"/>
<gene>
    <name evidence="1" type="ORF">TrST_g4732</name>
</gene>
<accession>A0A9W7EJ20</accession>
<name>A0A9W7EJ20_9STRA</name>
<evidence type="ECO:0000313" key="2">
    <source>
        <dbReference type="Proteomes" id="UP001165085"/>
    </source>
</evidence>
<protein>
    <submittedName>
        <fullName evidence="1">Uncharacterized protein</fullName>
    </submittedName>
</protein>
<reference evidence="2" key="1">
    <citation type="journal article" date="2023" name="Commun. Biol.">
        <title>Genome analysis of Parmales, the sister group of diatoms, reveals the evolutionary specialization of diatoms from phago-mixotrophs to photoautotrophs.</title>
        <authorList>
            <person name="Ban H."/>
            <person name="Sato S."/>
            <person name="Yoshikawa S."/>
            <person name="Yamada K."/>
            <person name="Nakamura Y."/>
            <person name="Ichinomiya M."/>
            <person name="Sato N."/>
            <person name="Blanc-Mathieu R."/>
            <person name="Endo H."/>
            <person name="Kuwata A."/>
            <person name="Ogata H."/>
        </authorList>
    </citation>
    <scope>NUCLEOTIDE SEQUENCE [LARGE SCALE GENOMIC DNA]</scope>
    <source>
        <strain evidence="2">NIES 3701</strain>
    </source>
</reference>